<feature type="compositionally biased region" description="Polar residues" evidence="4">
    <location>
        <begin position="530"/>
        <end position="540"/>
    </location>
</feature>
<reference evidence="6" key="1">
    <citation type="submission" date="2023-03" db="EMBL/GenBank/DDBJ databases">
        <title>Massive genome expansion in bonnet fungi (Mycena s.s.) driven by repeated elements and novel gene families across ecological guilds.</title>
        <authorList>
            <consortium name="Lawrence Berkeley National Laboratory"/>
            <person name="Harder C.B."/>
            <person name="Miyauchi S."/>
            <person name="Viragh M."/>
            <person name="Kuo A."/>
            <person name="Thoen E."/>
            <person name="Andreopoulos B."/>
            <person name="Lu D."/>
            <person name="Skrede I."/>
            <person name="Drula E."/>
            <person name="Henrissat B."/>
            <person name="Morin E."/>
            <person name="Kohler A."/>
            <person name="Barry K."/>
            <person name="LaButti K."/>
            <person name="Morin E."/>
            <person name="Salamov A."/>
            <person name="Lipzen A."/>
            <person name="Mereny Z."/>
            <person name="Hegedus B."/>
            <person name="Baldrian P."/>
            <person name="Stursova M."/>
            <person name="Weitz H."/>
            <person name="Taylor A."/>
            <person name="Grigoriev I.V."/>
            <person name="Nagy L.G."/>
            <person name="Martin F."/>
            <person name="Kauserud H."/>
        </authorList>
    </citation>
    <scope>NUCLEOTIDE SEQUENCE</scope>
    <source>
        <strain evidence="6">CBHHK188m</strain>
    </source>
</reference>
<dbReference type="GO" id="GO:0008234">
    <property type="term" value="F:cysteine-type peptidase activity"/>
    <property type="evidence" value="ECO:0007669"/>
    <property type="project" value="InterPro"/>
</dbReference>
<evidence type="ECO:0000313" key="7">
    <source>
        <dbReference type="Proteomes" id="UP001215280"/>
    </source>
</evidence>
<proteinExistence type="inferred from homology"/>
<dbReference type="InterPro" id="IPR003653">
    <property type="entry name" value="Peptidase_C48_C"/>
</dbReference>
<evidence type="ECO:0000313" key="6">
    <source>
        <dbReference type="EMBL" id="KAJ7727802.1"/>
    </source>
</evidence>
<organism evidence="6 7">
    <name type="scientific">Mycena maculata</name>
    <dbReference type="NCBI Taxonomy" id="230809"/>
    <lineage>
        <taxon>Eukaryota</taxon>
        <taxon>Fungi</taxon>
        <taxon>Dikarya</taxon>
        <taxon>Basidiomycota</taxon>
        <taxon>Agaricomycotina</taxon>
        <taxon>Agaricomycetes</taxon>
        <taxon>Agaricomycetidae</taxon>
        <taxon>Agaricales</taxon>
        <taxon>Marasmiineae</taxon>
        <taxon>Mycenaceae</taxon>
        <taxon>Mycena</taxon>
    </lineage>
</organism>
<evidence type="ECO:0000256" key="2">
    <source>
        <dbReference type="ARBA" id="ARBA00022670"/>
    </source>
</evidence>
<feature type="domain" description="Ubiquitin-like protease family profile" evidence="5">
    <location>
        <begin position="216"/>
        <end position="340"/>
    </location>
</feature>
<evidence type="ECO:0000256" key="4">
    <source>
        <dbReference type="SAM" id="MobiDB-lite"/>
    </source>
</evidence>
<evidence type="ECO:0000259" key="5">
    <source>
        <dbReference type="Pfam" id="PF02902"/>
    </source>
</evidence>
<dbReference type="AlphaFoldDB" id="A0AAD7HTA1"/>
<comment type="similarity">
    <text evidence="1">Belongs to the peptidase C48 family.</text>
</comment>
<comment type="caution">
    <text evidence="6">The sequence shown here is derived from an EMBL/GenBank/DDBJ whole genome shotgun (WGS) entry which is preliminary data.</text>
</comment>
<name>A0AAD7HTA1_9AGAR</name>
<dbReference type="GO" id="GO:0019783">
    <property type="term" value="F:ubiquitin-like protein peptidase activity"/>
    <property type="evidence" value="ECO:0007669"/>
    <property type="project" value="UniProtKB-ARBA"/>
</dbReference>
<dbReference type="Pfam" id="PF02902">
    <property type="entry name" value="Peptidase_C48"/>
    <property type="match status" value="1"/>
</dbReference>
<gene>
    <name evidence="6" type="ORF">DFH07DRAFT_970018</name>
</gene>
<keyword evidence="7" id="KW-1185">Reference proteome</keyword>
<feature type="region of interest" description="Disordered" evidence="4">
    <location>
        <begin position="568"/>
        <end position="588"/>
    </location>
</feature>
<dbReference type="GO" id="GO:0006508">
    <property type="term" value="P:proteolysis"/>
    <property type="evidence" value="ECO:0007669"/>
    <property type="project" value="UniProtKB-KW"/>
</dbReference>
<evidence type="ECO:0000256" key="3">
    <source>
        <dbReference type="ARBA" id="ARBA00022801"/>
    </source>
</evidence>
<evidence type="ECO:0000256" key="1">
    <source>
        <dbReference type="ARBA" id="ARBA00005234"/>
    </source>
</evidence>
<dbReference type="InterPro" id="IPR038765">
    <property type="entry name" value="Papain-like_cys_pep_sf"/>
</dbReference>
<dbReference type="EMBL" id="JARJLG010000209">
    <property type="protein sequence ID" value="KAJ7727802.1"/>
    <property type="molecule type" value="Genomic_DNA"/>
</dbReference>
<dbReference type="SUPFAM" id="SSF54001">
    <property type="entry name" value="Cysteine proteinases"/>
    <property type="match status" value="1"/>
</dbReference>
<sequence length="984" mass="108917">MPPEHFDLSADDPPFDPGIYIGQGKTFPKGEVHPEIHAALTNVLELPMAYASLIPGPNLPVTEFLKLMLPQKSSGLVFSKPEEWFSKDAPTVTLDSLLTRPIPSQEFLDILTKHAGQAWFDGRTSIRDPRHNDGSDRFPLWTLTLWKEYLHVGEDQRMWQRSRDWIQTELKKPHLDTVDEDALMAANSLLNTLGWDTKIHGSWTTFDLALVLSHAWLTDDHIDMMMADLSARLAADPELAAKVIIAPLAFSIAITNGAKNNTYHRKDSTLLARYEEHIKSTALKQLYFPLNIHANDWIAGLVDFEQGLIRTGDSRVGKSPPPRKFIKDLKRWLKKQFSKDFVYQGDSLEHGDQQDGSSCSIVTRNIIAANVFGEVLWDQKHAAGERATGFVHLVRSTAIRRMAPAIPKAQTEITAETPAEISITVAIGDHNFPDLAVFALGIPIHQSRPKLADLLNPAPGTSGVAEVSPESVIPDVSAAEVAAELPAYLGDHRDVESDGECPPDGDGMDVDPNPPQPTGIQRFFKLVSKGKSNLGPSTVGKQGGKRGRKAEDLDESADYDAIKPAKKLKKANGTGTSKSAMALQKNSRHATLRTTGKFPDPKVMFHLTDIKVAYHSLCGGRVTMGEVYEAGKWNFHHTNSCPVLHPEKRKRIGDGLGGTPTLKKLGFFTAGEPGAKKPRATIPCPGITASTCPRLPVYLIRTGAAGGGARSLPAIASQIFSKLFRNLNSKKKIVANTQCHERKWINDHTQQRVLSTRCKKTVVAVGVDDIHILPCSECSLILGNAQFKQAIRLRIPDDENYIYVNHQYRNQALGHIYARTIGLKEIIETSDAKNTPCIKFVQGTLQGKYNDFKVFGGLVEAMVQKADRLERGMGMQNFKYPPAWGEIAHIVNIHSPRAAKALREHLPIRGHRSFREKEARESRFPMELGERNFTLVQDYLASIKYDGPTGLSCDDTKLFPALRLYHDKTEKADFLVGAFGGPIR</sequence>
<keyword evidence="2" id="KW-0645">Protease</keyword>
<dbReference type="Proteomes" id="UP001215280">
    <property type="component" value="Unassembled WGS sequence"/>
</dbReference>
<protein>
    <recommendedName>
        <fullName evidence="5">Ubiquitin-like protease family profile domain-containing protein</fullName>
    </recommendedName>
</protein>
<feature type="region of interest" description="Disordered" evidence="4">
    <location>
        <begin position="530"/>
        <end position="553"/>
    </location>
</feature>
<keyword evidence="3" id="KW-0378">Hydrolase</keyword>
<dbReference type="Gene3D" id="3.40.395.10">
    <property type="entry name" value="Adenoviral Proteinase, Chain A"/>
    <property type="match status" value="1"/>
</dbReference>
<accession>A0AAD7HTA1</accession>